<keyword evidence="1" id="KW-0472">Membrane</keyword>
<comment type="caution">
    <text evidence="2">The sequence shown here is derived from an EMBL/GenBank/DDBJ whole genome shotgun (WGS) entry which is preliminary data.</text>
</comment>
<gene>
    <name evidence="2" type="ORF">ONE63_005871</name>
</gene>
<dbReference type="InterPro" id="IPR001614">
    <property type="entry name" value="Myelin_PLP"/>
</dbReference>
<sequence length="300" mass="34272">MSNIPLRDRGVRRLEDAPLRHTRNGYSQESIGRFSEHSIHSAYRLEGESHEGCQDCLTRIPYATVIATIMCCVGVGIFCGTMYRGATLSALMFEQVFHLRLQWLESVQMVFVIIGASMGALGLMILFVGCLATGATRHKVYRTWRGRVGGRVSCAVFMGITYVLQIVWLLILCFLVVVTIVYTTFWGLCSSNRIAVEHQCINFQMFDFLFPNGTLPDDMQVCENEKKLFCKDYVERAEVMFILATVACLFVILSLMHYLMCLAANYAHIRDHEKFQELQDLQYIPDVTDMSTTSKDYRER</sequence>
<feature type="transmembrane region" description="Helical" evidence="1">
    <location>
        <begin position="109"/>
        <end position="134"/>
    </location>
</feature>
<dbReference type="EMBL" id="JAPTSV010000002">
    <property type="protein sequence ID" value="KAJ1531041.1"/>
    <property type="molecule type" value="Genomic_DNA"/>
</dbReference>
<evidence type="ECO:0000313" key="2">
    <source>
        <dbReference type="EMBL" id="KAJ1531041.1"/>
    </source>
</evidence>
<name>A0AAV7Y0S3_9NEOP</name>
<dbReference type="GO" id="GO:0031175">
    <property type="term" value="P:neuron projection development"/>
    <property type="evidence" value="ECO:0007669"/>
    <property type="project" value="TreeGrafter"/>
</dbReference>
<feature type="transmembrane region" description="Helical" evidence="1">
    <location>
        <begin position="239"/>
        <end position="260"/>
    </location>
</feature>
<dbReference type="Proteomes" id="UP001075354">
    <property type="component" value="Chromosome 2"/>
</dbReference>
<dbReference type="Pfam" id="PF01275">
    <property type="entry name" value="Myelin_PLP"/>
    <property type="match status" value="1"/>
</dbReference>
<dbReference type="AlphaFoldDB" id="A0AAV7Y0S3"/>
<organism evidence="2 3">
    <name type="scientific">Megalurothrips usitatus</name>
    <name type="common">bean blossom thrips</name>
    <dbReference type="NCBI Taxonomy" id="439358"/>
    <lineage>
        <taxon>Eukaryota</taxon>
        <taxon>Metazoa</taxon>
        <taxon>Ecdysozoa</taxon>
        <taxon>Arthropoda</taxon>
        <taxon>Hexapoda</taxon>
        <taxon>Insecta</taxon>
        <taxon>Pterygota</taxon>
        <taxon>Neoptera</taxon>
        <taxon>Paraneoptera</taxon>
        <taxon>Thysanoptera</taxon>
        <taxon>Terebrantia</taxon>
        <taxon>Thripoidea</taxon>
        <taxon>Thripidae</taxon>
        <taxon>Megalurothrips</taxon>
    </lineage>
</organism>
<dbReference type="PANTHER" id="PTHR11683:SF12">
    <property type="entry name" value="M6, ISOFORM F"/>
    <property type="match status" value="1"/>
</dbReference>
<evidence type="ECO:0000256" key="1">
    <source>
        <dbReference type="SAM" id="Phobius"/>
    </source>
</evidence>
<evidence type="ECO:0008006" key="4">
    <source>
        <dbReference type="Google" id="ProtNLM"/>
    </source>
</evidence>
<proteinExistence type="predicted"/>
<keyword evidence="1" id="KW-0812">Transmembrane</keyword>
<keyword evidence="3" id="KW-1185">Reference proteome</keyword>
<accession>A0AAV7Y0S3</accession>
<reference evidence="2" key="1">
    <citation type="submission" date="2022-12" db="EMBL/GenBank/DDBJ databases">
        <title>Chromosome-level genome assembly of the bean flower thrips Megalurothrips usitatus.</title>
        <authorList>
            <person name="Ma L."/>
            <person name="Liu Q."/>
            <person name="Li H."/>
            <person name="Cai W."/>
        </authorList>
    </citation>
    <scope>NUCLEOTIDE SEQUENCE</scope>
    <source>
        <strain evidence="2">Cailab_2022a</strain>
    </source>
</reference>
<dbReference type="PANTHER" id="PTHR11683">
    <property type="entry name" value="MYELIN PROTEOLIPID"/>
    <property type="match status" value="1"/>
</dbReference>
<protein>
    <recommendedName>
        <fullName evidence="4">Neuronal membrane glycoprotein M6-a</fullName>
    </recommendedName>
</protein>
<feature type="transmembrane region" description="Helical" evidence="1">
    <location>
        <begin position="60"/>
        <end position="83"/>
    </location>
</feature>
<keyword evidence="1" id="KW-1133">Transmembrane helix</keyword>
<feature type="transmembrane region" description="Helical" evidence="1">
    <location>
        <begin position="155"/>
        <end position="182"/>
    </location>
</feature>
<dbReference type="GO" id="GO:0005886">
    <property type="term" value="C:plasma membrane"/>
    <property type="evidence" value="ECO:0007669"/>
    <property type="project" value="TreeGrafter"/>
</dbReference>
<evidence type="ECO:0000313" key="3">
    <source>
        <dbReference type="Proteomes" id="UP001075354"/>
    </source>
</evidence>